<feature type="domain" description="Tyrosine-protein phosphatase" evidence="6">
    <location>
        <begin position="324"/>
        <end position="469"/>
    </location>
</feature>
<dbReference type="PROSITE" id="PS50206">
    <property type="entry name" value="RHODANESE_3"/>
    <property type="match status" value="1"/>
</dbReference>
<dbReference type="InterPro" id="IPR020422">
    <property type="entry name" value="TYR_PHOSPHATASE_DUAL_dom"/>
</dbReference>
<dbReference type="RefSeq" id="XP_052133417.1">
    <property type="nucleotide sequence ID" value="XM_052277457.1"/>
</dbReference>
<gene>
    <name evidence="10 11 12 13" type="primary">LOC113212602</name>
</gene>
<evidence type="ECO:0000256" key="4">
    <source>
        <dbReference type="ARBA" id="ARBA00022912"/>
    </source>
</evidence>
<feature type="compositionally biased region" description="Pro residues" evidence="5">
    <location>
        <begin position="304"/>
        <end position="317"/>
    </location>
</feature>
<dbReference type="RefSeq" id="XP_052133419.1">
    <property type="nucleotide sequence ID" value="XM_052277459.1"/>
</dbReference>
<feature type="region of interest" description="Disordered" evidence="5">
    <location>
        <begin position="297"/>
        <end position="322"/>
    </location>
</feature>
<sequence length="532" mass="55657">MTSVAAMPVSELHRRATLPIPRLGPTGRLARARGIPSSTATSPPPPCSAAAPWGPWLGMGPGAVRGAQACPPRAPAAPAGPPAPPAAGPPLSSPPRPPRERLRLALSRSLSEPGPVSATLARISPTTPDPPAFKRCKLEAEGDASPAAPAAGCALASNGLLRRVRALDSDGLVRALDQCVLLDCRAFLAYNTSHIRGALNVNCADRLNRRRLLQGRTSIADLAAGGCPAAPQGGVLSPARQVVVYDDSSALLDRLPPHHPLVLVLTALVKDDKDPAFLVGGHREFHRRHRELCEDALLPGSLPGSPPGSRPDSPPAPLDVDAAPPSRLLPHLYLGNARDASLRSLRLLGADWVLSVTSAPPGVPDEAYRAAGVRHRALPARDCWQQSLRDHFQDAFNFIEEARSRGGVVLLHCQAGVSRSAAVAIAYLMRARGLSMAEAYKEVKAVRPIISPNLNFMGQLLELEQSLRLEPSPASSPASSLDSLSPAPSPPPHPLPLPFDGHPAPRPAPSEQSVAVAPSLPSTALSSAPSST</sequence>
<evidence type="ECO:0000313" key="12">
    <source>
        <dbReference type="RefSeq" id="XP_052133418.1"/>
    </source>
</evidence>
<dbReference type="GO" id="GO:0005829">
    <property type="term" value="C:cytosol"/>
    <property type="evidence" value="ECO:0007669"/>
    <property type="project" value="TreeGrafter"/>
</dbReference>
<evidence type="ECO:0000313" key="9">
    <source>
        <dbReference type="Proteomes" id="UP000504606"/>
    </source>
</evidence>
<keyword evidence="3" id="KW-0378">Hydrolase</keyword>
<dbReference type="InterPro" id="IPR029021">
    <property type="entry name" value="Prot-tyrosine_phosphatase-like"/>
</dbReference>
<protein>
    <recommendedName>
        <fullName evidence="2">protein-tyrosine-phosphatase</fullName>
        <ecNumber evidence="2">3.1.3.48</ecNumber>
    </recommendedName>
</protein>
<dbReference type="InterPro" id="IPR036873">
    <property type="entry name" value="Rhodanese-like_dom_sf"/>
</dbReference>
<dbReference type="GO" id="GO:0043409">
    <property type="term" value="P:negative regulation of MAPK cascade"/>
    <property type="evidence" value="ECO:0007669"/>
    <property type="project" value="TreeGrafter"/>
</dbReference>
<evidence type="ECO:0000256" key="5">
    <source>
        <dbReference type="SAM" id="MobiDB-lite"/>
    </source>
</evidence>
<dbReference type="GeneID" id="113212602"/>
<dbReference type="KEGG" id="foc:113212602"/>
<feature type="domain" description="Tyrosine specific protein phosphatases" evidence="7">
    <location>
        <begin position="390"/>
        <end position="448"/>
    </location>
</feature>
<dbReference type="AlphaFoldDB" id="A0A9C6XDV7"/>
<dbReference type="Proteomes" id="UP000504606">
    <property type="component" value="Unplaced"/>
</dbReference>
<dbReference type="GO" id="GO:0033550">
    <property type="term" value="F:MAP kinase tyrosine phosphatase activity"/>
    <property type="evidence" value="ECO:0007669"/>
    <property type="project" value="TreeGrafter"/>
</dbReference>
<dbReference type="PANTHER" id="PTHR10159:SF528">
    <property type="entry name" value="PUCKERED, ISOFORM A"/>
    <property type="match status" value="1"/>
</dbReference>
<dbReference type="Gene3D" id="3.40.250.10">
    <property type="entry name" value="Rhodanese-like domain"/>
    <property type="match status" value="1"/>
</dbReference>
<dbReference type="CDD" id="cd01446">
    <property type="entry name" value="DSP_MapKP"/>
    <property type="match status" value="1"/>
</dbReference>
<feature type="compositionally biased region" description="Pro residues" evidence="5">
    <location>
        <begin position="487"/>
        <end position="497"/>
    </location>
</feature>
<feature type="compositionally biased region" description="Low complexity" evidence="5">
    <location>
        <begin position="104"/>
        <end position="113"/>
    </location>
</feature>
<name>A0A9C6XDV7_FRAOC</name>
<evidence type="ECO:0000256" key="3">
    <source>
        <dbReference type="ARBA" id="ARBA00022801"/>
    </source>
</evidence>
<evidence type="ECO:0000256" key="1">
    <source>
        <dbReference type="ARBA" id="ARBA00008601"/>
    </source>
</evidence>
<dbReference type="PROSITE" id="PS50056">
    <property type="entry name" value="TYR_PHOSPHATASE_2"/>
    <property type="match status" value="1"/>
</dbReference>
<evidence type="ECO:0000259" key="8">
    <source>
        <dbReference type="PROSITE" id="PS50206"/>
    </source>
</evidence>
<dbReference type="RefSeq" id="XP_052133418.1">
    <property type="nucleotide sequence ID" value="XM_052277458.1"/>
</dbReference>
<dbReference type="PANTHER" id="PTHR10159">
    <property type="entry name" value="DUAL SPECIFICITY PROTEIN PHOSPHATASE"/>
    <property type="match status" value="1"/>
</dbReference>
<dbReference type="PROSITE" id="PS50054">
    <property type="entry name" value="TYR_PHOSPHATASE_DUAL"/>
    <property type="match status" value="1"/>
</dbReference>
<evidence type="ECO:0000313" key="11">
    <source>
        <dbReference type="RefSeq" id="XP_052133417.1"/>
    </source>
</evidence>
<dbReference type="InterPro" id="IPR001763">
    <property type="entry name" value="Rhodanese-like_dom"/>
</dbReference>
<evidence type="ECO:0000259" key="6">
    <source>
        <dbReference type="PROSITE" id="PS50054"/>
    </source>
</evidence>
<comment type="similarity">
    <text evidence="1">Belongs to the protein-tyrosine phosphatase family. Non-receptor class dual specificity subfamily.</text>
</comment>
<dbReference type="OrthoDB" id="426001at2759"/>
<dbReference type="InterPro" id="IPR000340">
    <property type="entry name" value="Dual-sp_phosphatase_cat-dom"/>
</dbReference>
<feature type="region of interest" description="Disordered" evidence="5">
    <location>
        <begin position="17"/>
        <end position="130"/>
    </location>
</feature>
<evidence type="ECO:0000313" key="10">
    <source>
        <dbReference type="RefSeq" id="XP_052133416.1"/>
    </source>
</evidence>
<dbReference type="SUPFAM" id="SSF52821">
    <property type="entry name" value="Rhodanese/Cell cycle control phosphatase"/>
    <property type="match status" value="1"/>
</dbReference>
<dbReference type="SUPFAM" id="SSF52799">
    <property type="entry name" value="(Phosphotyrosine protein) phosphatases II"/>
    <property type="match status" value="1"/>
</dbReference>
<dbReference type="GO" id="GO:0008330">
    <property type="term" value="F:protein tyrosine/threonine phosphatase activity"/>
    <property type="evidence" value="ECO:0007669"/>
    <property type="project" value="TreeGrafter"/>
</dbReference>
<dbReference type="RefSeq" id="XP_052133416.1">
    <property type="nucleotide sequence ID" value="XM_052277456.1"/>
</dbReference>
<dbReference type="Gene3D" id="3.90.190.10">
    <property type="entry name" value="Protein tyrosine phosphatase superfamily"/>
    <property type="match status" value="1"/>
</dbReference>
<proteinExistence type="inferred from homology"/>
<evidence type="ECO:0000313" key="13">
    <source>
        <dbReference type="RefSeq" id="XP_052133419.1"/>
    </source>
</evidence>
<accession>A0A9C6XDV7</accession>
<organism evidence="9 12">
    <name type="scientific">Frankliniella occidentalis</name>
    <name type="common">Western flower thrips</name>
    <name type="synonym">Euthrips occidentalis</name>
    <dbReference type="NCBI Taxonomy" id="133901"/>
    <lineage>
        <taxon>Eukaryota</taxon>
        <taxon>Metazoa</taxon>
        <taxon>Ecdysozoa</taxon>
        <taxon>Arthropoda</taxon>
        <taxon>Hexapoda</taxon>
        <taxon>Insecta</taxon>
        <taxon>Pterygota</taxon>
        <taxon>Neoptera</taxon>
        <taxon>Paraneoptera</taxon>
        <taxon>Thysanoptera</taxon>
        <taxon>Terebrantia</taxon>
        <taxon>Thripoidea</taxon>
        <taxon>Thripidae</taxon>
        <taxon>Frankliniella</taxon>
    </lineage>
</organism>
<dbReference type="PROSITE" id="PS00383">
    <property type="entry name" value="TYR_PHOSPHATASE_1"/>
    <property type="match status" value="1"/>
</dbReference>
<dbReference type="Pfam" id="PF00581">
    <property type="entry name" value="Rhodanese"/>
    <property type="match status" value="1"/>
</dbReference>
<feature type="compositionally biased region" description="Low complexity" evidence="5">
    <location>
        <begin position="517"/>
        <end position="532"/>
    </location>
</feature>
<feature type="region of interest" description="Disordered" evidence="5">
    <location>
        <begin position="471"/>
        <end position="532"/>
    </location>
</feature>
<dbReference type="InterPro" id="IPR000387">
    <property type="entry name" value="Tyr_Pase_dom"/>
</dbReference>
<keyword evidence="4" id="KW-0904">Protein phosphatase</keyword>
<dbReference type="SMART" id="SM00450">
    <property type="entry name" value="RHOD"/>
    <property type="match status" value="1"/>
</dbReference>
<dbReference type="InterPro" id="IPR016130">
    <property type="entry name" value="Tyr_Pase_AS"/>
</dbReference>
<feature type="domain" description="Rhodanese" evidence="8">
    <location>
        <begin position="175"/>
        <end position="294"/>
    </location>
</feature>
<reference evidence="10 11" key="1">
    <citation type="submission" date="2025-04" db="UniProtKB">
        <authorList>
            <consortium name="RefSeq"/>
        </authorList>
    </citation>
    <scope>IDENTIFICATION</scope>
    <source>
        <tissue evidence="10 11">Whole organism</tissue>
    </source>
</reference>
<evidence type="ECO:0000259" key="7">
    <source>
        <dbReference type="PROSITE" id="PS50056"/>
    </source>
</evidence>
<dbReference type="GO" id="GO:0017017">
    <property type="term" value="F:MAP kinase tyrosine/serine/threonine phosphatase activity"/>
    <property type="evidence" value="ECO:0007669"/>
    <property type="project" value="TreeGrafter"/>
</dbReference>
<feature type="compositionally biased region" description="Low complexity" evidence="5">
    <location>
        <begin position="471"/>
        <end position="486"/>
    </location>
</feature>
<keyword evidence="9" id="KW-1185">Reference proteome</keyword>
<dbReference type="SMART" id="SM00195">
    <property type="entry name" value="DSPc"/>
    <property type="match status" value="1"/>
</dbReference>
<dbReference type="Pfam" id="PF00782">
    <property type="entry name" value="DSPc"/>
    <property type="match status" value="1"/>
</dbReference>
<dbReference type="EC" id="3.1.3.48" evidence="2"/>
<feature type="compositionally biased region" description="Pro residues" evidence="5">
    <location>
        <begin position="72"/>
        <end position="96"/>
    </location>
</feature>
<evidence type="ECO:0000256" key="2">
    <source>
        <dbReference type="ARBA" id="ARBA00013064"/>
    </source>
</evidence>